<dbReference type="HOGENOM" id="CLU_969429_0_0_9"/>
<proteinExistence type="predicted"/>
<feature type="transmembrane region" description="Helical" evidence="1">
    <location>
        <begin position="232"/>
        <end position="252"/>
    </location>
</feature>
<keyword evidence="1" id="KW-1133">Transmembrane helix</keyword>
<accession>F2F7U5</accession>
<feature type="transmembrane region" description="Helical" evidence="1">
    <location>
        <begin position="135"/>
        <end position="155"/>
    </location>
</feature>
<organism evidence="2 3">
    <name type="scientific">Solibacillus silvestris (strain StLB046)</name>
    <name type="common">Bacillus silvestris</name>
    <dbReference type="NCBI Taxonomy" id="1002809"/>
    <lineage>
        <taxon>Bacteria</taxon>
        <taxon>Bacillati</taxon>
        <taxon>Bacillota</taxon>
        <taxon>Bacilli</taxon>
        <taxon>Bacillales</taxon>
        <taxon>Caryophanaceae</taxon>
        <taxon>Solibacillus</taxon>
    </lineage>
</organism>
<sequence length="287" mass="33848">MMIKEKWQQELSRVQLTEQQKINLMQTIDHSKRPKRHKNWTIVIAPIFVFTALFFLYLITNDPFVSPLNQASDPVTESYENEHSAEVIRRGKHVAIISLLLILNGVLATIVFFTMKRWQKPKIRNLRETVYRWRYLLIILSPFIISGIGSTIHIFEVDMQWLRFSIFMLINILQIVLLFYFARNRTGKVCCPHCGYSYSKKEQRKMVCKFQLELRCPSCRQKLFYSKKYRQIIGGLSMLTTPTIIFSSSFGLPISLTILSLAFYVPAMFFIVMPLYLELTEEEEFLF</sequence>
<dbReference type="Proteomes" id="UP000006691">
    <property type="component" value="Chromosome"/>
</dbReference>
<feature type="transmembrane region" description="Helical" evidence="1">
    <location>
        <begin position="161"/>
        <end position="182"/>
    </location>
</feature>
<keyword evidence="1" id="KW-0812">Transmembrane</keyword>
<evidence type="ECO:0008006" key="4">
    <source>
        <dbReference type="Google" id="ProtNLM"/>
    </source>
</evidence>
<reference evidence="3" key="1">
    <citation type="submission" date="2011-04" db="EMBL/GenBank/DDBJ databases">
        <title>Genome sequence of Solibacillus silvestris StLB046.</title>
        <authorList>
            <person name="Morohoshi T."/>
            <person name="Someya N."/>
            <person name="Ikeda T."/>
        </authorList>
    </citation>
    <scope>NUCLEOTIDE SEQUENCE [LARGE SCALE GENOMIC DNA]</scope>
    <source>
        <strain evidence="3">StLB046</strain>
    </source>
</reference>
<dbReference type="eggNOG" id="ENOG502ZDVG">
    <property type="taxonomic scope" value="Bacteria"/>
</dbReference>
<keyword evidence="1" id="KW-0472">Membrane</keyword>
<dbReference type="KEGG" id="siv:SSIL_1615"/>
<dbReference type="PATRIC" id="fig|1002809.3.peg.1631"/>
<dbReference type="AlphaFoldDB" id="F2F7U5"/>
<reference evidence="2 3" key="2">
    <citation type="journal article" date="2012" name="J. Biosci. Bioeng.">
        <title>Complete genome sequence and characterization of the N-acylhomoserine lactone-degrading gene of the potato leaf-associated Solibacillus silvestris.</title>
        <authorList>
            <person name="Morohoshi T."/>
            <person name="Tominaga Y."/>
            <person name="Someya N."/>
            <person name="Ikeda T."/>
        </authorList>
    </citation>
    <scope>NUCLEOTIDE SEQUENCE [LARGE SCALE GENOMIC DNA]</scope>
    <source>
        <strain evidence="2 3">StLB046</strain>
    </source>
</reference>
<evidence type="ECO:0000313" key="3">
    <source>
        <dbReference type="Proteomes" id="UP000006691"/>
    </source>
</evidence>
<name>F2F7U5_SOLSS</name>
<feature type="transmembrane region" description="Helical" evidence="1">
    <location>
        <begin position="94"/>
        <end position="114"/>
    </location>
</feature>
<evidence type="ECO:0000313" key="2">
    <source>
        <dbReference type="EMBL" id="BAK16038.1"/>
    </source>
</evidence>
<dbReference type="EMBL" id="AP012157">
    <property type="protein sequence ID" value="BAK16038.1"/>
    <property type="molecule type" value="Genomic_DNA"/>
</dbReference>
<protein>
    <recommendedName>
        <fullName evidence="4">CXXC-20-CXXC protein</fullName>
    </recommendedName>
</protein>
<keyword evidence="3" id="KW-1185">Reference proteome</keyword>
<feature type="transmembrane region" description="Helical" evidence="1">
    <location>
        <begin position="40"/>
        <end position="59"/>
    </location>
</feature>
<gene>
    <name evidence="2" type="ordered locus">SSIL_1615</name>
</gene>
<feature type="transmembrane region" description="Helical" evidence="1">
    <location>
        <begin position="258"/>
        <end position="277"/>
    </location>
</feature>
<dbReference type="RefSeq" id="WP_014823424.1">
    <property type="nucleotide sequence ID" value="NC_018065.1"/>
</dbReference>
<evidence type="ECO:0000256" key="1">
    <source>
        <dbReference type="SAM" id="Phobius"/>
    </source>
</evidence>